<dbReference type="Proteomes" id="UP001516400">
    <property type="component" value="Unassembled WGS sequence"/>
</dbReference>
<evidence type="ECO:0000256" key="9">
    <source>
        <dbReference type="ARBA" id="ARBA00030865"/>
    </source>
</evidence>
<keyword evidence="8 17" id="KW-0030">Aminoacyl-tRNA synthetase</keyword>
<dbReference type="PRINTS" id="PR00987">
    <property type="entry name" value="TRNASYNTHGLU"/>
</dbReference>
<dbReference type="PANTHER" id="PTHR43311:SF2">
    <property type="entry name" value="GLUTAMATE--TRNA LIGASE, MITOCHONDRIAL-RELATED"/>
    <property type="match status" value="1"/>
</dbReference>
<comment type="catalytic activity">
    <reaction evidence="15">
        <text>tRNA(Glx) + L-glutamate + ATP = L-glutamyl-tRNA(Glx) + AMP + diphosphate</text>
        <dbReference type="Rhea" id="RHEA:18397"/>
        <dbReference type="Rhea" id="RHEA-COMP:9713"/>
        <dbReference type="Rhea" id="RHEA-COMP:9716"/>
        <dbReference type="ChEBI" id="CHEBI:29985"/>
        <dbReference type="ChEBI" id="CHEBI:30616"/>
        <dbReference type="ChEBI" id="CHEBI:33019"/>
        <dbReference type="ChEBI" id="CHEBI:78442"/>
        <dbReference type="ChEBI" id="CHEBI:78520"/>
        <dbReference type="ChEBI" id="CHEBI:456215"/>
        <dbReference type="EC" id="6.1.1.24"/>
    </reaction>
    <physiologicalReaction direction="left-to-right" evidence="15">
        <dbReference type="Rhea" id="RHEA:18398"/>
    </physiologicalReaction>
</comment>
<dbReference type="InterPro" id="IPR001412">
    <property type="entry name" value="aa-tRNA-synth_I_CS"/>
</dbReference>
<proteinExistence type="inferred from homology"/>
<dbReference type="InterPro" id="IPR000924">
    <property type="entry name" value="Glu/Gln-tRNA-synth"/>
</dbReference>
<evidence type="ECO:0000256" key="15">
    <source>
        <dbReference type="ARBA" id="ARBA00047479"/>
    </source>
</evidence>
<keyword evidence="6 17" id="KW-0067">ATP-binding</keyword>
<accession>A0ABD2NW28</accession>
<keyword evidence="5 17" id="KW-0547">Nucleotide-binding</keyword>
<evidence type="ECO:0000256" key="7">
    <source>
        <dbReference type="ARBA" id="ARBA00022917"/>
    </source>
</evidence>
<dbReference type="SUPFAM" id="SSF52374">
    <property type="entry name" value="Nucleotidylyl transferase"/>
    <property type="match status" value="1"/>
</dbReference>
<comment type="similarity">
    <text evidence="2">Belongs to the class-I aminoacyl-tRNA synthetase family. Glutamate--tRNA ligase type 1 subfamily.</text>
</comment>
<dbReference type="NCBIfam" id="TIGR00464">
    <property type="entry name" value="gltX_bact"/>
    <property type="match status" value="1"/>
</dbReference>
<dbReference type="FunFam" id="3.40.50.620:FF:000045">
    <property type="entry name" value="Glutamate--tRNA ligase, mitochondrial"/>
    <property type="match status" value="1"/>
</dbReference>
<keyword evidence="21" id="KW-1185">Reference proteome</keyword>
<evidence type="ECO:0000259" key="19">
    <source>
        <dbReference type="Pfam" id="PF19269"/>
    </source>
</evidence>
<evidence type="ECO:0000256" key="13">
    <source>
        <dbReference type="ARBA" id="ARBA00044313"/>
    </source>
</evidence>
<dbReference type="AlphaFoldDB" id="A0ABD2NW28"/>
<dbReference type="Gene3D" id="3.40.50.620">
    <property type="entry name" value="HUPs"/>
    <property type="match status" value="1"/>
</dbReference>
<dbReference type="InterPro" id="IPR033910">
    <property type="entry name" value="GluRS_core"/>
</dbReference>
<dbReference type="InterPro" id="IPR045462">
    <property type="entry name" value="aa-tRNA-synth_I_cd-bd"/>
</dbReference>
<dbReference type="InterPro" id="IPR004527">
    <property type="entry name" value="Glu-tRNA-ligase_bac/mito"/>
</dbReference>
<dbReference type="EC" id="6.1.1.24" evidence="10"/>
<evidence type="ECO:0000256" key="16">
    <source>
        <dbReference type="ARBA" id="ARBA00047689"/>
    </source>
</evidence>
<feature type="domain" description="Glutamyl/glutaminyl-tRNA synthetase class Ib catalytic" evidence="18">
    <location>
        <begin position="22"/>
        <end position="307"/>
    </location>
</feature>
<dbReference type="Pfam" id="PF00749">
    <property type="entry name" value="tRNA-synt_1c"/>
    <property type="match status" value="1"/>
</dbReference>
<dbReference type="InterPro" id="IPR049940">
    <property type="entry name" value="GluQ/Sye"/>
</dbReference>
<dbReference type="GO" id="GO:0006412">
    <property type="term" value="P:translation"/>
    <property type="evidence" value="ECO:0007669"/>
    <property type="project" value="UniProtKB-KW"/>
</dbReference>
<evidence type="ECO:0000256" key="3">
    <source>
        <dbReference type="ARBA" id="ARBA00012835"/>
    </source>
</evidence>
<dbReference type="CDD" id="cd00808">
    <property type="entry name" value="GluRS_core"/>
    <property type="match status" value="1"/>
</dbReference>
<comment type="caution">
    <text evidence="20">The sequence shown here is derived from an EMBL/GenBank/DDBJ whole genome shotgun (WGS) entry which is preliminary data.</text>
</comment>
<dbReference type="Pfam" id="PF19269">
    <property type="entry name" value="Anticodon_2"/>
    <property type="match status" value="1"/>
</dbReference>
<dbReference type="PROSITE" id="PS00178">
    <property type="entry name" value="AA_TRNA_LIGASE_I"/>
    <property type="match status" value="1"/>
</dbReference>
<evidence type="ECO:0000313" key="20">
    <source>
        <dbReference type="EMBL" id="KAL3282888.1"/>
    </source>
</evidence>
<dbReference type="EMBL" id="JABFTP020000144">
    <property type="protein sequence ID" value="KAL3282888.1"/>
    <property type="molecule type" value="Genomic_DNA"/>
</dbReference>
<evidence type="ECO:0000313" key="21">
    <source>
        <dbReference type="Proteomes" id="UP001516400"/>
    </source>
</evidence>
<feature type="domain" description="Aminoacyl-tRNA synthetase class I anticodon-binding" evidence="19">
    <location>
        <begin position="375"/>
        <end position="504"/>
    </location>
</feature>
<evidence type="ECO:0000256" key="8">
    <source>
        <dbReference type="ARBA" id="ARBA00023146"/>
    </source>
</evidence>
<evidence type="ECO:0000256" key="5">
    <source>
        <dbReference type="ARBA" id="ARBA00022741"/>
    </source>
</evidence>
<dbReference type="InterPro" id="IPR020058">
    <property type="entry name" value="Glu/Gln-tRNA-synth_Ib_cat-dom"/>
</dbReference>
<evidence type="ECO:0000256" key="11">
    <source>
        <dbReference type="ARBA" id="ARBA00044142"/>
    </source>
</evidence>
<dbReference type="GO" id="GO:0005739">
    <property type="term" value="C:mitochondrion"/>
    <property type="evidence" value="ECO:0007669"/>
    <property type="project" value="UniProtKB-SubCell"/>
</dbReference>
<comment type="catalytic activity">
    <reaction evidence="14">
        <text>tRNA(Glu) + L-glutamate + ATP = L-glutamyl-tRNA(Glu) + AMP + diphosphate</text>
        <dbReference type="Rhea" id="RHEA:23540"/>
        <dbReference type="Rhea" id="RHEA-COMP:9663"/>
        <dbReference type="Rhea" id="RHEA-COMP:9680"/>
        <dbReference type="ChEBI" id="CHEBI:29985"/>
        <dbReference type="ChEBI" id="CHEBI:30616"/>
        <dbReference type="ChEBI" id="CHEBI:33019"/>
        <dbReference type="ChEBI" id="CHEBI:78442"/>
        <dbReference type="ChEBI" id="CHEBI:78520"/>
        <dbReference type="ChEBI" id="CHEBI:456215"/>
        <dbReference type="EC" id="6.1.1.17"/>
    </reaction>
    <physiologicalReaction direction="left-to-right" evidence="14">
        <dbReference type="Rhea" id="RHEA:23541"/>
    </physiologicalReaction>
</comment>
<keyword evidence="7 17" id="KW-0648">Protein biosynthesis</keyword>
<evidence type="ECO:0000259" key="18">
    <source>
        <dbReference type="Pfam" id="PF00749"/>
    </source>
</evidence>
<name>A0ABD2NW28_9CUCU</name>
<evidence type="ECO:0000256" key="1">
    <source>
        <dbReference type="ARBA" id="ARBA00004173"/>
    </source>
</evidence>
<dbReference type="GO" id="GO:0050561">
    <property type="term" value="F:glutamate-tRNA(Gln) ligase activity"/>
    <property type="evidence" value="ECO:0007669"/>
    <property type="project" value="UniProtKB-EC"/>
</dbReference>
<evidence type="ECO:0000256" key="12">
    <source>
        <dbReference type="ARBA" id="ARBA00044251"/>
    </source>
</evidence>
<dbReference type="GO" id="GO:0005524">
    <property type="term" value="F:ATP binding"/>
    <property type="evidence" value="ECO:0007669"/>
    <property type="project" value="UniProtKB-KW"/>
</dbReference>
<dbReference type="PANTHER" id="PTHR43311">
    <property type="entry name" value="GLUTAMATE--TRNA LIGASE"/>
    <property type="match status" value="1"/>
</dbReference>
<comment type="subcellular location">
    <subcellularLocation>
        <location evidence="1">Mitochondrion</location>
    </subcellularLocation>
</comment>
<dbReference type="SUPFAM" id="SSF48163">
    <property type="entry name" value="An anticodon-binding domain of class I aminoacyl-tRNA synthetases"/>
    <property type="match status" value="1"/>
</dbReference>
<evidence type="ECO:0000256" key="2">
    <source>
        <dbReference type="ARBA" id="ARBA00007894"/>
    </source>
</evidence>
<evidence type="ECO:0000256" key="6">
    <source>
        <dbReference type="ARBA" id="ARBA00022840"/>
    </source>
</evidence>
<dbReference type="EC" id="6.1.1.17" evidence="3"/>
<dbReference type="Gene3D" id="1.10.10.350">
    <property type="match status" value="1"/>
</dbReference>
<comment type="catalytic activity">
    <reaction evidence="16">
        <text>tRNA(Gln) + L-glutamate + ATP = L-glutamyl-tRNA(Gln) + AMP + diphosphate</text>
        <dbReference type="Rhea" id="RHEA:64612"/>
        <dbReference type="Rhea" id="RHEA-COMP:9662"/>
        <dbReference type="Rhea" id="RHEA-COMP:9684"/>
        <dbReference type="ChEBI" id="CHEBI:29985"/>
        <dbReference type="ChEBI" id="CHEBI:30616"/>
        <dbReference type="ChEBI" id="CHEBI:33019"/>
        <dbReference type="ChEBI" id="CHEBI:78442"/>
        <dbReference type="ChEBI" id="CHEBI:78520"/>
        <dbReference type="ChEBI" id="CHEBI:456215"/>
    </reaction>
    <physiologicalReaction direction="left-to-right" evidence="16">
        <dbReference type="Rhea" id="RHEA:64613"/>
    </physiologicalReaction>
</comment>
<keyword evidence="4 17" id="KW-0436">Ligase</keyword>
<dbReference type="InterPro" id="IPR014729">
    <property type="entry name" value="Rossmann-like_a/b/a_fold"/>
</dbReference>
<evidence type="ECO:0000256" key="10">
    <source>
        <dbReference type="ARBA" id="ARBA00044054"/>
    </source>
</evidence>
<protein>
    <recommendedName>
        <fullName evidence="11">Nondiscriminating glutamyl-tRNA synthetase EARS2, mitochondrial</fullName>
        <ecNumber evidence="3">6.1.1.17</ecNumber>
        <ecNumber evidence="10">6.1.1.24</ecNumber>
    </recommendedName>
    <alternativeName>
        <fullName evidence="13">Glutamate--tRNA(Gln) ligase EARS2, mitochondrial</fullName>
    </alternativeName>
    <alternativeName>
        <fullName evidence="9">Glutamyl-tRNA synthetase</fullName>
    </alternativeName>
    <alternativeName>
        <fullName evidence="12">Mitochondrial glutamyl-tRNA synthetase</fullName>
    </alternativeName>
</protein>
<dbReference type="HAMAP" id="MF_00022">
    <property type="entry name" value="Glu_tRNA_synth_type1"/>
    <property type="match status" value="1"/>
</dbReference>
<evidence type="ECO:0000256" key="17">
    <source>
        <dbReference type="RuleBase" id="RU363037"/>
    </source>
</evidence>
<dbReference type="InterPro" id="IPR020751">
    <property type="entry name" value="aa-tRNA-synth_I_codon-bd_sub2"/>
</dbReference>
<reference evidence="20 21" key="1">
    <citation type="journal article" date="2021" name="BMC Biol.">
        <title>Horizontally acquired antibacterial genes associated with adaptive radiation of ladybird beetles.</title>
        <authorList>
            <person name="Li H.S."/>
            <person name="Tang X.F."/>
            <person name="Huang Y.H."/>
            <person name="Xu Z.Y."/>
            <person name="Chen M.L."/>
            <person name="Du X.Y."/>
            <person name="Qiu B.Y."/>
            <person name="Chen P.T."/>
            <person name="Zhang W."/>
            <person name="Slipinski A."/>
            <person name="Escalona H.E."/>
            <person name="Waterhouse R.M."/>
            <person name="Zwick A."/>
            <person name="Pang H."/>
        </authorList>
    </citation>
    <scope>NUCLEOTIDE SEQUENCE [LARGE SCALE GENOMIC DNA]</scope>
    <source>
        <strain evidence="20">SYSU2018</strain>
    </source>
</reference>
<evidence type="ECO:0000256" key="4">
    <source>
        <dbReference type="ARBA" id="ARBA00022598"/>
    </source>
</evidence>
<organism evidence="20 21">
    <name type="scientific">Cryptolaemus montrouzieri</name>
    <dbReference type="NCBI Taxonomy" id="559131"/>
    <lineage>
        <taxon>Eukaryota</taxon>
        <taxon>Metazoa</taxon>
        <taxon>Ecdysozoa</taxon>
        <taxon>Arthropoda</taxon>
        <taxon>Hexapoda</taxon>
        <taxon>Insecta</taxon>
        <taxon>Pterygota</taxon>
        <taxon>Neoptera</taxon>
        <taxon>Endopterygota</taxon>
        <taxon>Coleoptera</taxon>
        <taxon>Polyphaga</taxon>
        <taxon>Cucujiformia</taxon>
        <taxon>Coccinelloidea</taxon>
        <taxon>Coccinellidae</taxon>
        <taxon>Scymninae</taxon>
        <taxon>Scymnini</taxon>
        <taxon>Cryptolaemus</taxon>
    </lineage>
</organism>
<dbReference type="GO" id="GO:0004818">
    <property type="term" value="F:glutamate-tRNA ligase activity"/>
    <property type="evidence" value="ECO:0007669"/>
    <property type="project" value="UniProtKB-EC"/>
</dbReference>
<evidence type="ECO:0000256" key="14">
    <source>
        <dbReference type="ARBA" id="ARBA00047366"/>
    </source>
</evidence>
<sequence>MFSFRKLSPSYLIVRFYKTNSVRVRFAPSPTGYLHLGGLRTALYNYLYAKSKNGKFILRIEDTDQTRLVHGAAQQLKDDLMWAGIEIDEGPNIGGSVGPYIQSDRLQIYKEQIKTLLDNETAYPCFCTEKRLDLLRRQAVKNQEVPKYDNKCRHLSKEQISEKWKEGAQPCIRFKLSSDITCFEDLIYGKISYNVSQQEGDPVIMKADGYPTYHFANIVDDHFMEISHVLRGVEWQISTTKHLLLYRAFGWNPPKFGHLPLLLNSDGTKFSKRQNDIKISHYRDSGIFPLALLNFVLDAGGGFQKDLEQNVKPRFYTIDDLSSQFNLAQLKTHSGRLMPEKLLEFNQLELRRLLQNKSGESDLIKSVQNMLQRHFDNSTNDASLQMDEEHIRSVLHWCADRIKKLSDLVSHDLSFVWTMPKYYNLKKNELIFLDDLTVLLENQNEFSKNDLSKFLRSFAEQRNVKFNELMMALRSVLSGLKQGPGVAEMMEILGKDTTIHRLKMCLNNSSR</sequence>
<gene>
    <name evidence="20" type="ORF">HHI36_006046</name>
</gene>
<dbReference type="InterPro" id="IPR008925">
    <property type="entry name" value="aa_tRNA-synth_I_cd-bd_sf"/>
</dbReference>